<dbReference type="AlphaFoldDB" id="K2RYR4"/>
<dbReference type="HOGENOM" id="CLU_1731833_0_0_1"/>
<sequence>MSSHVIMDFQIVLLNIPCKQYSPDRRCEPSNISEKKIIYCGPISTARKNSSNILYSALTRFQDITREITSTLSTCISLLKLLSRYRIRERGHRGLTLRVGGFRRVLPFGIAESLGLCPNVGHESQAIEGRLRHSERLFSNTSAGPAHDEMP</sequence>
<accession>K2RYR4</accession>
<dbReference type="InParanoid" id="K2RYR4"/>
<dbReference type="Proteomes" id="UP000007129">
    <property type="component" value="Unassembled WGS sequence"/>
</dbReference>
<evidence type="ECO:0000313" key="1">
    <source>
        <dbReference type="EMBL" id="EKG17867.1"/>
    </source>
</evidence>
<protein>
    <submittedName>
        <fullName evidence="1">Uncharacterized protein</fullName>
    </submittedName>
</protein>
<dbReference type="VEuPathDB" id="FungiDB:MPH_04923"/>
<gene>
    <name evidence="1" type="ORF">MPH_04923</name>
</gene>
<evidence type="ECO:0000313" key="2">
    <source>
        <dbReference type="Proteomes" id="UP000007129"/>
    </source>
</evidence>
<name>K2RYR4_MACPH</name>
<proteinExistence type="predicted"/>
<dbReference type="EMBL" id="AHHD01000222">
    <property type="protein sequence ID" value="EKG17867.1"/>
    <property type="molecule type" value="Genomic_DNA"/>
</dbReference>
<organism evidence="1 2">
    <name type="scientific">Macrophomina phaseolina (strain MS6)</name>
    <name type="common">Charcoal rot fungus</name>
    <dbReference type="NCBI Taxonomy" id="1126212"/>
    <lineage>
        <taxon>Eukaryota</taxon>
        <taxon>Fungi</taxon>
        <taxon>Dikarya</taxon>
        <taxon>Ascomycota</taxon>
        <taxon>Pezizomycotina</taxon>
        <taxon>Dothideomycetes</taxon>
        <taxon>Dothideomycetes incertae sedis</taxon>
        <taxon>Botryosphaeriales</taxon>
        <taxon>Botryosphaeriaceae</taxon>
        <taxon>Macrophomina</taxon>
    </lineage>
</organism>
<comment type="caution">
    <text evidence="1">The sequence shown here is derived from an EMBL/GenBank/DDBJ whole genome shotgun (WGS) entry which is preliminary data.</text>
</comment>
<reference evidence="1 2" key="1">
    <citation type="journal article" date="2012" name="BMC Genomics">
        <title>Tools to kill: Genome of one of the most destructive plant pathogenic fungi Macrophomina phaseolina.</title>
        <authorList>
            <person name="Islam M.S."/>
            <person name="Haque M.S."/>
            <person name="Islam M.M."/>
            <person name="Emdad E.M."/>
            <person name="Halim A."/>
            <person name="Hossen Q.M.M."/>
            <person name="Hossain M.Z."/>
            <person name="Ahmed B."/>
            <person name="Rahim S."/>
            <person name="Rahman M.S."/>
            <person name="Alam M.M."/>
            <person name="Hou S."/>
            <person name="Wan X."/>
            <person name="Saito J.A."/>
            <person name="Alam M."/>
        </authorList>
    </citation>
    <scope>NUCLEOTIDE SEQUENCE [LARGE SCALE GENOMIC DNA]</scope>
    <source>
        <strain evidence="1 2">MS6</strain>
    </source>
</reference>